<evidence type="ECO:0000313" key="2">
    <source>
        <dbReference type="Proteomes" id="UP001335325"/>
    </source>
</evidence>
<protein>
    <recommendedName>
        <fullName evidence="3">Secreted protein</fullName>
    </recommendedName>
</protein>
<keyword evidence="2" id="KW-1185">Reference proteome</keyword>
<dbReference type="GeneID" id="91545085"/>
<dbReference type="RefSeq" id="WP_326753937.1">
    <property type="nucleotide sequence ID" value="NZ_CP109134.1"/>
</dbReference>
<name>A0ABZ1GPU8_9ACTN</name>
<evidence type="ECO:0000313" key="1">
    <source>
        <dbReference type="EMBL" id="WSD07955.1"/>
    </source>
</evidence>
<evidence type="ECO:0008006" key="3">
    <source>
        <dbReference type="Google" id="ProtNLM"/>
    </source>
</evidence>
<accession>A0ABZ1GPU8</accession>
<gene>
    <name evidence="1" type="ORF">OIE73_20920</name>
</gene>
<dbReference type="Proteomes" id="UP001335325">
    <property type="component" value="Chromosome"/>
</dbReference>
<reference evidence="1 2" key="1">
    <citation type="submission" date="2022-10" db="EMBL/GenBank/DDBJ databases">
        <title>The complete genomes of actinobacterial strains from the NBC collection.</title>
        <authorList>
            <person name="Joergensen T.S."/>
            <person name="Alvarez Arevalo M."/>
            <person name="Sterndorff E.B."/>
            <person name="Faurdal D."/>
            <person name="Vuksanovic O."/>
            <person name="Mourched A.-S."/>
            <person name="Charusanti P."/>
            <person name="Shaw S."/>
            <person name="Blin K."/>
            <person name="Weber T."/>
        </authorList>
    </citation>
    <scope>NUCLEOTIDE SEQUENCE [LARGE SCALE GENOMIC DNA]</scope>
    <source>
        <strain evidence="1 2">NBC 01753</strain>
    </source>
</reference>
<dbReference type="EMBL" id="CP109134">
    <property type="protein sequence ID" value="WSD07955.1"/>
    <property type="molecule type" value="Genomic_DNA"/>
</dbReference>
<organism evidence="1 2">
    <name type="scientific">Streptomyces hirsutus</name>
    <dbReference type="NCBI Taxonomy" id="35620"/>
    <lineage>
        <taxon>Bacteria</taxon>
        <taxon>Bacillati</taxon>
        <taxon>Actinomycetota</taxon>
        <taxon>Actinomycetes</taxon>
        <taxon>Kitasatosporales</taxon>
        <taxon>Streptomycetaceae</taxon>
        <taxon>Streptomyces</taxon>
    </lineage>
</organism>
<proteinExistence type="predicted"/>
<sequence>MIELASMAAAAALTAWLMRRKVRQRADNAAQGSAIRVPCLIKHPSHEARWLRGRMLTTPTAVVWEPRTKAGAGVALPADLRPVGVRSPSRREAWRINGRSRIVECGSAEGTVLVAVMPNELDHVLTALNSAGAVE</sequence>